<keyword evidence="2" id="KW-1185">Reference proteome</keyword>
<dbReference type="OrthoDB" id="5402033at2759"/>
<accession>A0A0U5GTY0</accession>
<dbReference type="Proteomes" id="UP000054771">
    <property type="component" value="Unassembled WGS sequence"/>
</dbReference>
<organism evidence="1 2">
    <name type="scientific">Aspergillus calidoustus</name>
    <dbReference type="NCBI Taxonomy" id="454130"/>
    <lineage>
        <taxon>Eukaryota</taxon>
        <taxon>Fungi</taxon>
        <taxon>Dikarya</taxon>
        <taxon>Ascomycota</taxon>
        <taxon>Pezizomycotina</taxon>
        <taxon>Eurotiomycetes</taxon>
        <taxon>Eurotiomycetidae</taxon>
        <taxon>Eurotiales</taxon>
        <taxon>Aspergillaceae</taxon>
        <taxon>Aspergillus</taxon>
        <taxon>Aspergillus subgen. Nidulantes</taxon>
    </lineage>
</organism>
<dbReference type="EMBL" id="CDMC01000007">
    <property type="protein sequence ID" value="CEN62276.1"/>
    <property type="molecule type" value="Genomic_DNA"/>
</dbReference>
<proteinExistence type="predicted"/>
<dbReference type="AlphaFoldDB" id="A0A0U5GTY0"/>
<dbReference type="STRING" id="454130.A0A0U5GTY0"/>
<evidence type="ECO:0000313" key="2">
    <source>
        <dbReference type="Proteomes" id="UP000054771"/>
    </source>
</evidence>
<evidence type="ECO:0000313" key="1">
    <source>
        <dbReference type="EMBL" id="CEN62276.1"/>
    </source>
</evidence>
<gene>
    <name evidence="1" type="ORF">ASPCAL08914</name>
</gene>
<name>A0A0U5GTY0_ASPCI</name>
<reference evidence="2" key="1">
    <citation type="journal article" date="2016" name="Genome Announc.">
        <title>Draft genome sequences of fungus Aspergillus calidoustus.</title>
        <authorList>
            <person name="Horn F."/>
            <person name="Linde J."/>
            <person name="Mattern D.J."/>
            <person name="Walther G."/>
            <person name="Guthke R."/>
            <person name="Scherlach K."/>
            <person name="Martin K."/>
            <person name="Brakhage A.A."/>
            <person name="Petzke L."/>
            <person name="Valiante V."/>
        </authorList>
    </citation>
    <scope>NUCLEOTIDE SEQUENCE [LARGE SCALE GENOMIC DNA]</scope>
    <source>
        <strain evidence="2">SF006504</strain>
    </source>
</reference>
<protein>
    <submittedName>
        <fullName evidence="1">Uncharacterized protein</fullName>
    </submittedName>
</protein>
<sequence length="790" mass="90324">MPNPSDLPLELFSHVLYLVHVPADPQPLCRLALVYSSWVYNGARHSFKRLWLFLRTVLTDSYIACLVRTVHIGNWGLNPYTLLDRESRPYARLEGEFDCPLDHTDMELVHRAITQAGLTHIESDMIGAIHQADRRALMALLLASLPRLAVIRAHIPVSDKYLASLLRQSLGNQDCENSGYLTQLRELYVFAEVPVPDTHFEMDDMGNPSAPLRLEDLWPVLFLKSLRKLSLYELDTEGLAALIKRNRRHRTCYVNSLTLTTHVDSRCESGDIQAMLTLPDALSSLSLSMYEPDGWERESISLFKVSNTDIWNALRKHQTCIQYLDIFRSGQRQNCDVDPSLSYFGSLNTYIQLKHLCIQLPVLTDVGALGKTEHTPLTITLPASLKTFTLYGKCCYSFPLDIAMLIQEMMTGKMNSYPVLESITLEDKYLTQAVLGNPTLHTKVKLRFQRLCGAYFIEPDCATPRAGHCLASWGDMPEMRIDGNRLFFEVMNRMFYIHWSREKSTGFSLPYYDAAVHILPFTDHTGDVTRLGYMVFRNYSAVPLPPLFPFIIYFTNSHTLPGSIDLRGLYIALKMKADEVHPRLDIYFLPGATEMDCLVHYQREQIARGSYRDQIDAFEDYTSRHSSKFHLAPQPPPPGRLPGMSTSYCLEYEHYQGALFICTGRDWRDGEQSLQCVQFNSPDLPKGYLWHEINISDMEDQDTELPTTQNVKRTQEASMTQENVSNTNGLNISSFTRNSWPINEQSPAFDAERMSYTVGGRMEEAYRWTGLGEAQDVWKKVSKLGWLNWC</sequence>